<dbReference type="RefSeq" id="WP_272007543.1">
    <property type="nucleotide sequence ID" value="NZ_JAQNDN010000023.1"/>
</dbReference>
<dbReference type="InterPro" id="IPR051599">
    <property type="entry name" value="Cell_Envelope_Assoc"/>
</dbReference>
<comment type="caution">
    <text evidence="2">The sequence shown here is derived from an EMBL/GenBank/DDBJ whole genome shotgun (WGS) entry which is preliminary data.</text>
</comment>
<evidence type="ECO:0000259" key="1">
    <source>
        <dbReference type="Pfam" id="PF02698"/>
    </source>
</evidence>
<organism evidence="2 3">
    <name type="scientific">Nannocystis radixulma</name>
    <dbReference type="NCBI Taxonomy" id="2995305"/>
    <lineage>
        <taxon>Bacteria</taxon>
        <taxon>Pseudomonadati</taxon>
        <taxon>Myxococcota</taxon>
        <taxon>Polyangia</taxon>
        <taxon>Nannocystales</taxon>
        <taxon>Nannocystaceae</taxon>
        <taxon>Nannocystis</taxon>
    </lineage>
</organism>
<dbReference type="PANTHER" id="PTHR30336">
    <property type="entry name" value="INNER MEMBRANE PROTEIN, PROBABLE PERMEASE"/>
    <property type="match status" value="1"/>
</dbReference>
<keyword evidence="3" id="KW-1185">Reference proteome</keyword>
<protein>
    <submittedName>
        <fullName evidence="2">YdcF family protein</fullName>
    </submittedName>
</protein>
<dbReference type="InterPro" id="IPR014729">
    <property type="entry name" value="Rossmann-like_a/b/a_fold"/>
</dbReference>
<evidence type="ECO:0000313" key="3">
    <source>
        <dbReference type="Proteomes" id="UP001217838"/>
    </source>
</evidence>
<gene>
    <name evidence="2" type="ORF">POL58_39425</name>
</gene>
<reference evidence="2 3" key="1">
    <citation type="submission" date="2022-11" db="EMBL/GenBank/DDBJ databases">
        <title>Minimal conservation of predation-associated metabolite biosynthetic gene clusters underscores biosynthetic potential of Myxococcota including descriptions for ten novel species: Archangium lansinium sp. nov., Myxococcus landrumus sp. nov., Nannocystis bai.</title>
        <authorList>
            <person name="Ahearne A."/>
            <person name="Stevens C."/>
            <person name="Dowd S."/>
        </authorList>
    </citation>
    <scope>NUCLEOTIDE SEQUENCE [LARGE SCALE GENOMIC DNA]</scope>
    <source>
        <strain evidence="2 3">NCELM</strain>
    </source>
</reference>
<evidence type="ECO:0000313" key="2">
    <source>
        <dbReference type="EMBL" id="MDC0673883.1"/>
    </source>
</evidence>
<dbReference type="InterPro" id="IPR003848">
    <property type="entry name" value="DUF218"/>
</dbReference>
<dbReference type="PANTHER" id="PTHR30336:SF20">
    <property type="entry name" value="DUF218 DOMAIN-CONTAINING PROTEIN"/>
    <property type="match status" value="1"/>
</dbReference>
<feature type="domain" description="DUF218" evidence="1">
    <location>
        <begin position="58"/>
        <end position="201"/>
    </location>
</feature>
<dbReference type="Gene3D" id="3.40.50.620">
    <property type="entry name" value="HUPs"/>
    <property type="match status" value="1"/>
</dbReference>
<accession>A0ABT5BKE2</accession>
<dbReference type="EMBL" id="JAQNDN010000023">
    <property type="protein sequence ID" value="MDC0673883.1"/>
    <property type="molecule type" value="Genomic_DNA"/>
</dbReference>
<dbReference type="Pfam" id="PF02698">
    <property type="entry name" value="DUF218"/>
    <property type="match status" value="1"/>
</dbReference>
<proteinExistence type="predicted"/>
<dbReference type="Proteomes" id="UP001217838">
    <property type="component" value="Unassembled WGS sequence"/>
</dbReference>
<sequence length="219" mass="24168">MSPSPSQSPDQLRPRPTGPLRRARQHLLRLLLLLVVWGLVHLAVVCIDGCSDEGRAADVAVVLGNHVNNAGEPSRRLQLRLDRAHALWLAGLVPRIIVSGGQDPGSPHEAEVMKQYLVARGVPADRIVEDRGGINTHATARFVAGWLRARGERSAIAVSQYYHVTRTKLALRRFGVDATGAHADLEIELREPWSLLREVVGFYAYLFKDYDHGGSERAP</sequence>
<dbReference type="CDD" id="cd06259">
    <property type="entry name" value="YdcF-like"/>
    <property type="match status" value="1"/>
</dbReference>
<name>A0ABT5BKE2_9BACT</name>